<keyword evidence="5" id="KW-1015">Disulfide bond</keyword>
<dbReference type="STRING" id="69004.A0A182QUU6"/>
<dbReference type="GO" id="GO:0006508">
    <property type="term" value="P:proteolysis"/>
    <property type="evidence" value="ECO:0007669"/>
    <property type="project" value="UniProtKB-KW"/>
</dbReference>
<dbReference type="SUPFAM" id="SSF50494">
    <property type="entry name" value="Trypsin-like serine proteases"/>
    <property type="match status" value="1"/>
</dbReference>
<comment type="similarity">
    <text evidence="6">Belongs to the peptidase S1 family. CLIP subfamily.</text>
</comment>
<feature type="domain" description="Peptidase S1" evidence="9">
    <location>
        <begin position="35"/>
        <end position="263"/>
    </location>
</feature>
<evidence type="ECO:0000313" key="10">
    <source>
        <dbReference type="EnsemblMetazoa" id="AFAF017328-PA"/>
    </source>
</evidence>
<dbReference type="InterPro" id="IPR050430">
    <property type="entry name" value="Peptidase_S1"/>
</dbReference>
<evidence type="ECO:0000313" key="11">
    <source>
        <dbReference type="Proteomes" id="UP000075886"/>
    </source>
</evidence>
<keyword evidence="1 7" id="KW-0645">Protease</keyword>
<sequence>MRAISYFLRLSVGLVLMGSLTADKPNDEYLWSGRIVGGRNANIKDHPHMLLLRESGYALCGAVVIGSKYALTAAHCVYRYPNPKTISLHGGSTTQNGASVAFTVKRIVIHPNYNDTTIENDLAIIEITRQFSGNTNVAPVELANKEPVISSTSSIVCNTTGWGVVNTNTNAASNTLQVAAMKFVVPRTCRLQWYPNVVTTSMVCARSNSTDACAGDSGGPLVCEGRLYGIVSWGTSRCDASKPAVFTNIPAAPIRAFIRSVTGI</sequence>
<dbReference type="Pfam" id="PF00089">
    <property type="entry name" value="Trypsin"/>
    <property type="match status" value="1"/>
</dbReference>
<dbReference type="Gene3D" id="2.40.10.10">
    <property type="entry name" value="Trypsin-like serine proteases"/>
    <property type="match status" value="1"/>
</dbReference>
<keyword evidence="8" id="KW-0732">Signal</keyword>
<dbReference type="VEuPathDB" id="VectorBase:AFAF017328"/>
<keyword evidence="11" id="KW-1185">Reference proteome</keyword>
<evidence type="ECO:0000256" key="2">
    <source>
        <dbReference type="ARBA" id="ARBA00022757"/>
    </source>
</evidence>
<dbReference type="InterPro" id="IPR009003">
    <property type="entry name" value="Peptidase_S1_PA"/>
</dbReference>
<keyword evidence="4 7" id="KW-0720">Serine protease</keyword>
<evidence type="ECO:0000256" key="3">
    <source>
        <dbReference type="ARBA" id="ARBA00022801"/>
    </source>
</evidence>
<name>A0A182QUU6_9DIPT</name>
<dbReference type="InterPro" id="IPR018114">
    <property type="entry name" value="TRYPSIN_HIS"/>
</dbReference>
<dbReference type="PANTHER" id="PTHR24276:SF91">
    <property type="entry name" value="AT26814P-RELATED"/>
    <property type="match status" value="1"/>
</dbReference>
<organism evidence="10 11">
    <name type="scientific">Anopheles farauti</name>
    <dbReference type="NCBI Taxonomy" id="69004"/>
    <lineage>
        <taxon>Eukaryota</taxon>
        <taxon>Metazoa</taxon>
        <taxon>Ecdysozoa</taxon>
        <taxon>Arthropoda</taxon>
        <taxon>Hexapoda</taxon>
        <taxon>Insecta</taxon>
        <taxon>Pterygota</taxon>
        <taxon>Neoptera</taxon>
        <taxon>Endopterygota</taxon>
        <taxon>Diptera</taxon>
        <taxon>Nematocera</taxon>
        <taxon>Culicoidea</taxon>
        <taxon>Culicidae</taxon>
        <taxon>Anophelinae</taxon>
        <taxon>Anopheles</taxon>
    </lineage>
</organism>
<dbReference type="InterPro" id="IPR033116">
    <property type="entry name" value="TRYPSIN_SER"/>
</dbReference>
<feature type="signal peptide" evidence="8">
    <location>
        <begin position="1"/>
        <end position="22"/>
    </location>
</feature>
<dbReference type="SMART" id="SM00020">
    <property type="entry name" value="Tryp_SPc"/>
    <property type="match status" value="1"/>
</dbReference>
<dbReference type="CDD" id="cd00190">
    <property type="entry name" value="Tryp_SPc"/>
    <property type="match status" value="1"/>
</dbReference>
<evidence type="ECO:0000256" key="5">
    <source>
        <dbReference type="ARBA" id="ARBA00023157"/>
    </source>
</evidence>
<reference evidence="11" key="1">
    <citation type="submission" date="2014-01" db="EMBL/GenBank/DDBJ databases">
        <title>The Genome Sequence of Anopheles farauti FAR1 (V2).</title>
        <authorList>
            <consortium name="The Broad Institute Genomics Platform"/>
            <person name="Neafsey D.E."/>
            <person name="Besansky N."/>
            <person name="Howell P."/>
            <person name="Walton C."/>
            <person name="Young S.K."/>
            <person name="Zeng Q."/>
            <person name="Gargeya S."/>
            <person name="Fitzgerald M."/>
            <person name="Haas B."/>
            <person name="Abouelleil A."/>
            <person name="Allen A.W."/>
            <person name="Alvarado L."/>
            <person name="Arachchi H.M."/>
            <person name="Berlin A.M."/>
            <person name="Chapman S.B."/>
            <person name="Gainer-Dewar J."/>
            <person name="Goldberg J."/>
            <person name="Griggs A."/>
            <person name="Gujja S."/>
            <person name="Hansen M."/>
            <person name="Howarth C."/>
            <person name="Imamovic A."/>
            <person name="Ireland A."/>
            <person name="Larimer J."/>
            <person name="McCowan C."/>
            <person name="Murphy C."/>
            <person name="Pearson M."/>
            <person name="Poon T.W."/>
            <person name="Priest M."/>
            <person name="Roberts A."/>
            <person name="Saif S."/>
            <person name="Shea T."/>
            <person name="Sisk P."/>
            <person name="Sykes S."/>
            <person name="Wortman J."/>
            <person name="Nusbaum C."/>
            <person name="Birren B."/>
        </authorList>
    </citation>
    <scope>NUCLEOTIDE SEQUENCE [LARGE SCALE GENOMIC DNA]</scope>
    <source>
        <strain evidence="11">FAR1</strain>
    </source>
</reference>
<keyword evidence="2" id="KW-0222">Digestion</keyword>
<dbReference type="InterPro" id="IPR001314">
    <property type="entry name" value="Peptidase_S1A"/>
</dbReference>
<evidence type="ECO:0000256" key="4">
    <source>
        <dbReference type="ARBA" id="ARBA00022825"/>
    </source>
</evidence>
<dbReference type="GO" id="GO:0007586">
    <property type="term" value="P:digestion"/>
    <property type="evidence" value="ECO:0007669"/>
    <property type="project" value="UniProtKB-KW"/>
</dbReference>
<proteinExistence type="inferred from homology"/>
<evidence type="ECO:0000259" key="9">
    <source>
        <dbReference type="PROSITE" id="PS50240"/>
    </source>
</evidence>
<dbReference type="PANTHER" id="PTHR24276">
    <property type="entry name" value="POLYSERASE-RELATED"/>
    <property type="match status" value="1"/>
</dbReference>
<accession>A0A182QUU6</accession>
<evidence type="ECO:0000256" key="7">
    <source>
        <dbReference type="RuleBase" id="RU363034"/>
    </source>
</evidence>
<protein>
    <recommendedName>
        <fullName evidence="9">Peptidase S1 domain-containing protein</fullName>
    </recommendedName>
</protein>
<dbReference type="InterPro" id="IPR043504">
    <property type="entry name" value="Peptidase_S1_PA_chymotrypsin"/>
</dbReference>
<feature type="chain" id="PRO_5008133487" description="Peptidase S1 domain-containing protein" evidence="8">
    <location>
        <begin position="23"/>
        <end position="264"/>
    </location>
</feature>
<dbReference type="FunFam" id="2.40.10.10:FF:000034">
    <property type="entry name" value="Eupolytin"/>
    <property type="match status" value="1"/>
</dbReference>
<keyword evidence="3 7" id="KW-0378">Hydrolase</keyword>
<dbReference type="PROSITE" id="PS00134">
    <property type="entry name" value="TRYPSIN_HIS"/>
    <property type="match status" value="1"/>
</dbReference>
<dbReference type="PRINTS" id="PR00722">
    <property type="entry name" value="CHYMOTRYPSIN"/>
</dbReference>
<dbReference type="AlphaFoldDB" id="A0A182QUU6"/>
<dbReference type="GO" id="GO:0004252">
    <property type="term" value="F:serine-type endopeptidase activity"/>
    <property type="evidence" value="ECO:0007669"/>
    <property type="project" value="InterPro"/>
</dbReference>
<evidence type="ECO:0000256" key="6">
    <source>
        <dbReference type="ARBA" id="ARBA00024195"/>
    </source>
</evidence>
<evidence type="ECO:0000256" key="8">
    <source>
        <dbReference type="SAM" id="SignalP"/>
    </source>
</evidence>
<dbReference type="Proteomes" id="UP000075886">
    <property type="component" value="Unassembled WGS sequence"/>
</dbReference>
<dbReference type="InterPro" id="IPR001254">
    <property type="entry name" value="Trypsin_dom"/>
</dbReference>
<dbReference type="EnsemblMetazoa" id="AFAF017328-RA">
    <property type="protein sequence ID" value="AFAF017328-PA"/>
    <property type="gene ID" value="AFAF017328"/>
</dbReference>
<reference evidence="10" key="2">
    <citation type="submission" date="2020-05" db="UniProtKB">
        <authorList>
            <consortium name="EnsemblMetazoa"/>
        </authorList>
    </citation>
    <scope>IDENTIFICATION</scope>
    <source>
        <strain evidence="10">FAR1</strain>
    </source>
</reference>
<dbReference type="PROSITE" id="PS50240">
    <property type="entry name" value="TRYPSIN_DOM"/>
    <property type="match status" value="1"/>
</dbReference>
<dbReference type="PROSITE" id="PS00135">
    <property type="entry name" value="TRYPSIN_SER"/>
    <property type="match status" value="1"/>
</dbReference>
<dbReference type="EMBL" id="AXCN02002116">
    <property type="status" value="NOT_ANNOTATED_CDS"/>
    <property type="molecule type" value="Genomic_DNA"/>
</dbReference>
<evidence type="ECO:0000256" key="1">
    <source>
        <dbReference type="ARBA" id="ARBA00022670"/>
    </source>
</evidence>